<feature type="domain" description="RING-type" evidence="7">
    <location>
        <begin position="52"/>
        <end position="97"/>
    </location>
</feature>
<dbReference type="PANTHER" id="PTHR23059:SF4">
    <property type="entry name" value="ZINC FINGER TRAF-TYPE-CONTAINING PROTEIN 1"/>
    <property type="match status" value="1"/>
</dbReference>
<gene>
    <name evidence="8" type="ORF">BEMITA_LOCUS9936</name>
</gene>
<evidence type="ECO:0000313" key="8">
    <source>
        <dbReference type="EMBL" id="CAH0391301.1"/>
    </source>
</evidence>
<evidence type="ECO:0000256" key="4">
    <source>
        <dbReference type="ARBA" id="ARBA00034319"/>
    </source>
</evidence>
<dbReference type="SUPFAM" id="SSF49599">
    <property type="entry name" value="TRAF domain-like"/>
    <property type="match status" value="1"/>
</dbReference>
<evidence type="ECO:0000256" key="5">
    <source>
        <dbReference type="PROSITE-ProRule" id="PRU00175"/>
    </source>
</evidence>
<dbReference type="GO" id="GO:0005634">
    <property type="term" value="C:nucleus"/>
    <property type="evidence" value="ECO:0007669"/>
    <property type="project" value="TreeGrafter"/>
</dbReference>
<proteinExistence type="inferred from homology"/>
<feature type="region of interest" description="Disordered" evidence="6">
    <location>
        <begin position="1"/>
        <end position="40"/>
    </location>
</feature>
<evidence type="ECO:0000256" key="1">
    <source>
        <dbReference type="ARBA" id="ARBA00022723"/>
    </source>
</evidence>
<comment type="similarity">
    <text evidence="4">Belongs to the ZFTRAF1 family.</text>
</comment>
<dbReference type="PANTHER" id="PTHR23059">
    <property type="entry name" value="CYSTEINE AND HISTIDINE-RICH PROTEIN 1"/>
    <property type="match status" value="1"/>
</dbReference>
<keyword evidence="2 5" id="KW-0863">Zinc-finger</keyword>
<dbReference type="InterPro" id="IPR039338">
    <property type="entry name" value="ZFTRAF1"/>
</dbReference>
<reference evidence="8" key="1">
    <citation type="submission" date="2021-12" db="EMBL/GenBank/DDBJ databases">
        <authorList>
            <person name="King R."/>
        </authorList>
    </citation>
    <scope>NUCLEOTIDE SEQUENCE</scope>
</reference>
<dbReference type="GO" id="GO:0008270">
    <property type="term" value="F:zinc ion binding"/>
    <property type="evidence" value="ECO:0007669"/>
    <property type="project" value="UniProtKB-KW"/>
</dbReference>
<dbReference type="CDD" id="cd16505">
    <property type="entry name" value="RING-HC_CYHR1"/>
    <property type="match status" value="1"/>
</dbReference>
<dbReference type="KEGG" id="btab:109038478"/>
<evidence type="ECO:0000313" key="9">
    <source>
        <dbReference type="Proteomes" id="UP001152759"/>
    </source>
</evidence>
<evidence type="ECO:0000259" key="7">
    <source>
        <dbReference type="PROSITE" id="PS50089"/>
    </source>
</evidence>
<evidence type="ECO:0000256" key="6">
    <source>
        <dbReference type="SAM" id="MobiDB-lite"/>
    </source>
</evidence>
<evidence type="ECO:0000256" key="3">
    <source>
        <dbReference type="ARBA" id="ARBA00022833"/>
    </source>
</evidence>
<name>A0A9P0F646_BEMTA</name>
<dbReference type="AlphaFoldDB" id="A0A9P0F646"/>
<protein>
    <recommendedName>
        <fullName evidence="7">RING-type domain-containing protein</fullName>
    </recommendedName>
</protein>
<dbReference type="OrthoDB" id="10062218at2759"/>
<evidence type="ECO:0000256" key="2">
    <source>
        <dbReference type="ARBA" id="ARBA00022771"/>
    </source>
</evidence>
<keyword evidence="3" id="KW-0862">Zinc</keyword>
<feature type="compositionally biased region" description="Polar residues" evidence="6">
    <location>
        <begin position="1"/>
        <end position="11"/>
    </location>
</feature>
<organism evidence="8 9">
    <name type="scientific">Bemisia tabaci</name>
    <name type="common">Sweetpotato whitefly</name>
    <name type="synonym">Aleurodes tabaci</name>
    <dbReference type="NCBI Taxonomy" id="7038"/>
    <lineage>
        <taxon>Eukaryota</taxon>
        <taxon>Metazoa</taxon>
        <taxon>Ecdysozoa</taxon>
        <taxon>Arthropoda</taxon>
        <taxon>Hexapoda</taxon>
        <taxon>Insecta</taxon>
        <taxon>Pterygota</taxon>
        <taxon>Neoptera</taxon>
        <taxon>Paraneoptera</taxon>
        <taxon>Hemiptera</taxon>
        <taxon>Sternorrhyncha</taxon>
        <taxon>Aleyrodoidea</taxon>
        <taxon>Aleyrodidae</taxon>
        <taxon>Aleyrodinae</taxon>
        <taxon>Bemisia</taxon>
    </lineage>
</organism>
<sequence>MAEVEASSSATELPEISKLDAEDEPASKKIKLSKPPENPERLEQRLGGILCCAVCLDLPRAAVYQCTNGHLMCAGCFTHVLADARLRDEVATCPNCRIDISETPPSRNLAVEKAVNELPSECQYCNKEFPRNILERHETTLCDERTTVCRFSRIGCPWRGPFHESTEHEKVCAHPNKSGLEVMEALKVIDTKAEEEKHLYDSIFDLLSYEKIFFNDFQLKPFRTDEFVHKLYYETSRFSAFNNQWVVKARINNSQRDPTLSSERDITYQLILKTKTTAVLPLHFLVLRGPFGDMKVNAGIHKFEFNEQNNESPYVPLPLPDSAECNRLLASKRINFRIIMFLAPK</sequence>
<dbReference type="InterPro" id="IPR001841">
    <property type="entry name" value="Znf_RING"/>
</dbReference>
<dbReference type="InterPro" id="IPR013083">
    <property type="entry name" value="Znf_RING/FYVE/PHD"/>
</dbReference>
<dbReference type="SUPFAM" id="SSF57850">
    <property type="entry name" value="RING/U-box"/>
    <property type="match status" value="1"/>
</dbReference>
<dbReference type="PROSITE" id="PS50089">
    <property type="entry name" value="ZF_RING_2"/>
    <property type="match status" value="1"/>
</dbReference>
<dbReference type="Proteomes" id="UP001152759">
    <property type="component" value="Chromosome 6"/>
</dbReference>
<dbReference type="EMBL" id="OU963867">
    <property type="protein sequence ID" value="CAH0391301.1"/>
    <property type="molecule type" value="Genomic_DNA"/>
</dbReference>
<keyword evidence="1" id="KW-0479">Metal-binding</keyword>
<keyword evidence="9" id="KW-1185">Reference proteome</keyword>
<dbReference type="Gene3D" id="3.30.40.10">
    <property type="entry name" value="Zinc/RING finger domain, C3HC4 (zinc finger)"/>
    <property type="match status" value="2"/>
</dbReference>
<accession>A0A9P0F646</accession>